<name>A0A8X7BG16_TRICX</name>
<reference evidence="1" key="1">
    <citation type="submission" date="2020-08" db="EMBL/GenBank/DDBJ databases">
        <title>Multicomponent nature underlies the extraordinary mechanical properties of spider dragline silk.</title>
        <authorList>
            <person name="Kono N."/>
            <person name="Nakamura H."/>
            <person name="Mori M."/>
            <person name="Yoshida Y."/>
            <person name="Ohtoshi R."/>
            <person name="Malay A.D."/>
            <person name="Moran D.A.P."/>
            <person name="Tomita M."/>
            <person name="Numata K."/>
            <person name="Arakawa K."/>
        </authorList>
    </citation>
    <scope>NUCLEOTIDE SEQUENCE</scope>
</reference>
<evidence type="ECO:0000313" key="1">
    <source>
        <dbReference type="EMBL" id="GFY29042.1"/>
    </source>
</evidence>
<sequence length="79" mass="8934">MTDGVEKLSVCAFERVQFPRLTRLDVKIAADPSSDSERGLYRHSKASEKVVWGSMRCKSGSMKEAVIKQGYDFNFSQEN</sequence>
<comment type="caution">
    <text evidence="1">The sequence shown here is derived from an EMBL/GenBank/DDBJ whole genome shotgun (WGS) entry which is preliminary data.</text>
</comment>
<gene>
    <name evidence="1" type="ORF">TNCV_4721701</name>
</gene>
<keyword evidence="2" id="KW-1185">Reference proteome</keyword>
<dbReference type="AlphaFoldDB" id="A0A8X7BG16"/>
<accession>A0A8X7BG16</accession>
<protein>
    <submittedName>
        <fullName evidence="1">Uncharacterized protein</fullName>
    </submittedName>
</protein>
<organism evidence="1 2">
    <name type="scientific">Trichonephila clavipes</name>
    <name type="common">Golden silk orbweaver</name>
    <name type="synonym">Nephila clavipes</name>
    <dbReference type="NCBI Taxonomy" id="2585209"/>
    <lineage>
        <taxon>Eukaryota</taxon>
        <taxon>Metazoa</taxon>
        <taxon>Ecdysozoa</taxon>
        <taxon>Arthropoda</taxon>
        <taxon>Chelicerata</taxon>
        <taxon>Arachnida</taxon>
        <taxon>Araneae</taxon>
        <taxon>Araneomorphae</taxon>
        <taxon>Entelegynae</taxon>
        <taxon>Araneoidea</taxon>
        <taxon>Nephilidae</taxon>
        <taxon>Trichonephila</taxon>
    </lineage>
</organism>
<proteinExistence type="predicted"/>
<dbReference type="Proteomes" id="UP000887159">
    <property type="component" value="Unassembled WGS sequence"/>
</dbReference>
<dbReference type="EMBL" id="BMAU01021387">
    <property type="protein sequence ID" value="GFY29042.1"/>
    <property type="molecule type" value="Genomic_DNA"/>
</dbReference>
<evidence type="ECO:0000313" key="2">
    <source>
        <dbReference type="Proteomes" id="UP000887159"/>
    </source>
</evidence>